<gene>
    <name evidence="7" type="ORF">PICMEDRAFT_73551</name>
</gene>
<dbReference type="SUPFAM" id="SSF103481">
    <property type="entry name" value="Multidrug resistance efflux transporter EmrE"/>
    <property type="match status" value="1"/>
</dbReference>
<keyword evidence="4 6" id="KW-0472">Membrane</keyword>
<evidence type="ECO:0000256" key="2">
    <source>
        <dbReference type="ARBA" id="ARBA00022692"/>
    </source>
</evidence>
<keyword evidence="3 6" id="KW-1133">Transmembrane helix</keyword>
<dbReference type="GO" id="GO:0000329">
    <property type="term" value="C:fungal-type vacuole membrane"/>
    <property type="evidence" value="ECO:0007669"/>
    <property type="project" value="TreeGrafter"/>
</dbReference>
<evidence type="ECO:0000256" key="5">
    <source>
        <dbReference type="SAM" id="MobiDB-lite"/>
    </source>
</evidence>
<organism evidence="7 8">
    <name type="scientific">Pichia membranifaciens NRRL Y-2026</name>
    <dbReference type="NCBI Taxonomy" id="763406"/>
    <lineage>
        <taxon>Eukaryota</taxon>
        <taxon>Fungi</taxon>
        <taxon>Dikarya</taxon>
        <taxon>Ascomycota</taxon>
        <taxon>Saccharomycotina</taxon>
        <taxon>Pichiomycetes</taxon>
        <taxon>Pichiales</taxon>
        <taxon>Pichiaceae</taxon>
        <taxon>Pichia</taxon>
    </lineage>
</organism>
<evidence type="ECO:0000313" key="8">
    <source>
        <dbReference type="Proteomes" id="UP000094455"/>
    </source>
</evidence>
<dbReference type="InterPro" id="IPR037185">
    <property type="entry name" value="EmrE-like"/>
</dbReference>
<evidence type="ECO:0000313" key="7">
    <source>
        <dbReference type="EMBL" id="ODQ46075.1"/>
    </source>
</evidence>
<feature type="transmembrane region" description="Helical" evidence="6">
    <location>
        <begin position="261"/>
        <end position="285"/>
    </location>
</feature>
<feature type="transmembrane region" description="Helical" evidence="6">
    <location>
        <begin position="28"/>
        <end position="49"/>
    </location>
</feature>
<protein>
    <submittedName>
        <fullName evidence="7">Uncharacterized protein</fullName>
    </submittedName>
</protein>
<dbReference type="GeneID" id="30181199"/>
<keyword evidence="2 6" id="KW-0812">Transmembrane</keyword>
<feature type="transmembrane region" description="Helical" evidence="6">
    <location>
        <begin position="61"/>
        <end position="81"/>
    </location>
</feature>
<feature type="transmembrane region" description="Helical" evidence="6">
    <location>
        <begin position="327"/>
        <end position="345"/>
    </location>
</feature>
<feature type="transmembrane region" description="Helical" evidence="6">
    <location>
        <begin position="351"/>
        <end position="368"/>
    </location>
</feature>
<name>A0A1E3NIW0_9ASCO</name>
<evidence type="ECO:0000256" key="3">
    <source>
        <dbReference type="ARBA" id="ARBA00022989"/>
    </source>
</evidence>
<dbReference type="AlphaFoldDB" id="A0A1E3NIW0"/>
<keyword evidence="8" id="KW-1185">Reference proteome</keyword>
<comment type="subcellular location">
    <subcellularLocation>
        <location evidence="1">Membrane</location>
        <topology evidence="1">Multi-pass membrane protein</topology>
    </subcellularLocation>
</comment>
<dbReference type="STRING" id="763406.A0A1E3NIW0"/>
<feature type="transmembrane region" description="Helical" evidence="6">
    <location>
        <begin position="232"/>
        <end position="249"/>
    </location>
</feature>
<dbReference type="PANTHER" id="PTHR23051:SF0">
    <property type="entry name" value="SOLUTE CARRIER FAMILY 35 MEMBER F5"/>
    <property type="match status" value="1"/>
</dbReference>
<feature type="transmembrane region" description="Helical" evidence="6">
    <location>
        <begin position="297"/>
        <end position="315"/>
    </location>
</feature>
<evidence type="ECO:0000256" key="1">
    <source>
        <dbReference type="ARBA" id="ARBA00004141"/>
    </source>
</evidence>
<dbReference type="RefSeq" id="XP_019017188.1">
    <property type="nucleotide sequence ID" value="XM_019164512.1"/>
</dbReference>
<evidence type="ECO:0000256" key="4">
    <source>
        <dbReference type="ARBA" id="ARBA00023136"/>
    </source>
</evidence>
<dbReference type="Proteomes" id="UP000094455">
    <property type="component" value="Unassembled WGS sequence"/>
</dbReference>
<dbReference type="OrthoDB" id="1436450at2759"/>
<proteinExistence type="predicted"/>
<reference evidence="7 8" key="1">
    <citation type="journal article" date="2016" name="Proc. Natl. Acad. Sci. U.S.A.">
        <title>Comparative genomics of biotechnologically important yeasts.</title>
        <authorList>
            <person name="Riley R."/>
            <person name="Haridas S."/>
            <person name="Wolfe K.H."/>
            <person name="Lopes M.R."/>
            <person name="Hittinger C.T."/>
            <person name="Goeker M."/>
            <person name="Salamov A.A."/>
            <person name="Wisecaver J.H."/>
            <person name="Long T.M."/>
            <person name="Calvey C.H."/>
            <person name="Aerts A.L."/>
            <person name="Barry K.W."/>
            <person name="Choi C."/>
            <person name="Clum A."/>
            <person name="Coughlan A.Y."/>
            <person name="Deshpande S."/>
            <person name="Douglass A.P."/>
            <person name="Hanson S.J."/>
            <person name="Klenk H.-P."/>
            <person name="LaButti K.M."/>
            <person name="Lapidus A."/>
            <person name="Lindquist E.A."/>
            <person name="Lipzen A.M."/>
            <person name="Meier-Kolthoff J.P."/>
            <person name="Ohm R.A."/>
            <person name="Otillar R.P."/>
            <person name="Pangilinan J.L."/>
            <person name="Peng Y."/>
            <person name="Rokas A."/>
            <person name="Rosa C.A."/>
            <person name="Scheuner C."/>
            <person name="Sibirny A.A."/>
            <person name="Slot J.C."/>
            <person name="Stielow J.B."/>
            <person name="Sun H."/>
            <person name="Kurtzman C.P."/>
            <person name="Blackwell M."/>
            <person name="Grigoriev I.V."/>
            <person name="Jeffries T.W."/>
        </authorList>
    </citation>
    <scope>NUCLEOTIDE SEQUENCE [LARGE SCALE GENOMIC DNA]</scope>
    <source>
        <strain evidence="7 8">NRRL Y-2026</strain>
    </source>
</reference>
<evidence type="ECO:0000256" key="6">
    <source>
        <dbReference type="SAM" id="Phobius"/>
    </source>
</evidence>
<sequence>MGQEEAGGPYKTRQKMTPSNKSPRSREWSLGLFFLCCVVVLWVLSSFLLNDLFEKQVYSKPFLITWFNTASFSLYLVPYYVGRWRRERWGVGGEGWGAGSEILLAEEASLVPRETAGDEEQGSGSADSKLHALTFRETLRLSLSFCILWFSSNFFNNASLLFTSVSSQTILSSTSSFFTMLVGYLVSQETFNTEKILSLAGLFVGVLCVTLNDEPQTSGSTPFRVVLLGDMLALLSALCYGVYSILLKLKVKDDSRIDMRLFFGFVGVFNIVFLWPSLLLVHYLKLETFELPPSGDVWFVILFNCMISFLADFLWARAMLLTSPLTVTVGLCLTIPLALICDVLFKFKLNSPIYFFGAFLVCFSFYWINKSEQDGSMLSASHDHDHGSDD</sequence>
<dbReference type="PANTHER" id="PTHR23051">
    <property type="entry name" value="SOLUTE CARRIER FAMILY 35, MEMBER F5"/>
    <property type="match status" value="1"/>
</dbReference>
<accession>A0A1E3NIW0</accession>
<dbReference type="EMBL" id="KV454004">
    <property type="protein sequence ID" value="ODQ46075.1"/>
    <property type="molecule type" value="Genomic_DNA"/>
</dbReference>
<feature type="region of interest" description="Disordered" evidence="5">
    <location>
        <begin position="1"/>
        <end position="22"/>
    </location>
</feature>